<name>A0A8T2MXV8_9TELE</name>
<gene>
    <name evidence="7" type="ORF">JZ751_006445</name>
</gene>
<feature type="compositionally biased region" description="Low complexity" evidence="5">
    <location>
        <begin position="230"/>
        <end position="239"/>
    </location>
</feature>
<evidence type="ECO:0000313" key="7">
    <source>
        <dbReference type="EMBL" id="KAG9329227.1"/>
    </source>
</evidence>
<dbReference type="Proteomes" id="UP000824540">
    <property type="component" value="Unassembled WGS sequence"/>
</dbReference>
<evidence type="ECO:0000313" key="8">
    <source>
        <dbReference type="Proteomes" id="UP000824540"/>
    </source>
</evidence>
<dbReference type="OrthoDB" id="10063592at2759"/>
<reference evidence="7" key="1">
    <citation type="thesis" date="2021" institute="BYU ScholarsArchive" country="Provo, UT, USA">
        <title>Applications of and Algorithms for Genome Assembly and Genomic Analyses with an Emphasis on Marine Teleosts.</title>
        <authorList>
            <person name="Pickett B.D."/>
        </authorList>
    </citation>
    <scope>NUCLEOTIDE SEQUENCE</scope>
    <source>
        <strain evidence="7">HI-2016</strain>
    </source>
</reference>
<dbReference type="InterPro" id="IPR021774">
    <property type="entry name" value="CUPID"/>
</dbReference>
<dbReference type="PANTHER" id="PTHR16093:SF4">
    <property type="entry name" value="INNATE IMMUNITY ACTIVATOR PROTEIN"/>
    <property type="match status" value="1"/>
</dbReference>
<evidence type="ECO:0000256" key="3">
    <source>
        <dbReference type="ARBA" id="ARBA00023054"/>
    </source>
</evidence>
<evidence type="ECO:0000256" key="5">
    <source>
        <dbReference type="SAM" id="MobiDB-lite"/>
    </source>
</evidence>
<keyword evidence="3 4" id="KW-0175">Coiled coil</keyword>
<feature type="compositionally biased region" description="Polar residues" evidence="5">
    <location>
        <begin position="389"/>
        <end position="406"/>
    </location>
</feature>
<dbReference type="PANTHER" id="PTHR16093">
    <property type="entry name" value="COILED-COIL DOMAIN-CONTAINING PROTEIN 120 FAMILY MEMBER"/>
    <property type="match status" value="1"/>
</dbReference>
<dbReference type="EMBL" id="JAFBMS010001360">
    <property type="protein sequence ID" value="KAG9329227.1"/>
    <property type="molecule type" value="Genomic_DNA"/>
</dbReference>
<evidence type="ECO:0000259" key="6">
    <source>
        <dbReference type="Pfam" id="PF11819"/>
    </source>
</evidence>
<evidence type="ECO:0000256" key="4">
    <source>
        <dbReference type="SAM" id="Coils"/>
    </source>
</evidence>
<dbReference type="InterPro" id="IPR043447">
    <property type="entry name" value="CCDC120/INAVA"/>
</dbReference>
<dbReference type="GO" id="GO:0031398">
    <property type="term" value="P:positive regulation of protein ubiquitination"/>
    <property type="evidence" value="ECO:0007669"/>
    <property type="project" value="TreeGrafter"/>
</dbReference>
<feature type="compositionally biased region" description="Low complexity" evidence="5">
    <location>
        <begin position="437"/>
        <end position="451"/>
    </location>
</feature>
<feature type="region of interest" description="Disordered" evidence="5">
    <location>
        <begin position="215"/>
        <end position="352"/>
    </location>
</feature>
<feature type="domain" description="Cytohesin Ubiquitin Protein Inducing" evidence="6">
    <location>
        <begin position="108"/>
        <end position="181"/>
    </location>
</feature>
<protein>
    <recommendedName>
        <fullName evidence="6">Cytohesin Ubiquitin Protein Inducing domain-containing protein</fullName>
    </recommendedName>
</protein>
<dbReference type="GO" id="GO:0005737">
    <property type="term" value="C:cytoplasm"/>
    <property type="evidence" value="ECO:0007669"/>
    <property type="project" value="UniProtKB-SubCell"/>
</dbReference>
<feature type="region of interest" description="Disordered" evidence="5">
    <location>
        <begin position="389"/>
        <end position="409"/>
    </location>
</feature>
<dbReference type="GO" id="GO:0034334">
    <property type="term" value="P:adherens junction maintenance"/>
    <property type="evidence" value="ECO:0007669"/>
    <property type="project" value="TreeGrafter"/>
</dbReference>
<feature type="compositionally biased region" description="Pro residues" evidence="5">
    <location>
        <begin position="258"/>
        <end position="282"/>
    </location>
</feature>
<proteinExistence type="predicted"/>
<dbReference type="AlphaFoldDB" id="A0A8T2MXV8"/>
<organism evidence="7 8">
    <name type="scientific">Albula glossodonta</name>
    <name type="common">roundjaw bonefish</name>
    <dbReference type="NCBI Taxonomy" id="121402"/>
    <lineage>
        <taxon>Eukaryota</taxon>
        <taxon>Metazoa</taxon>
        <taxon>Chordata</taxon>
        <taxon>Craniata</taxon>
        <taxon>Vertebrata</taxon>
        <taxon>Euteleostomi</taxon>
        <taxon>Actinopterygii</taxon>
        <taxon>Neopterygii</taxon>
        <taxon>Teleostei</taxon>
        <taxon>Albuliformes</taxon>
        <taxon>Albulidae</taxon>
        <taxon>Albula</taxon>
    </lineage>
</organism>
<dbReference type="Pfam" id="PF11819">
    <property type="entry name" value="CUPID"/>
    <property type="match status" value="1"/>
</dbReference>
<sequence>MEYEGGCEFIILTIKMAYERGCEFIILTIKMEYEGGCEFIILTIKMAYEGGCEFIIITIKMAYEGGCEFIIITIKMEYEGGCEFIILTIKMAYEGGWPVSLLLGPAQELTGQLSSDYPLLPGEKPPRIRRRIGAAFKLSEESIRQEGGDPELQSLEADLALQMQIYEAARRLAQEEHLCKQVRRSRQQQCKREERKVKELQEAVFLLRLQHGRASPRLPNATSQRDPATSDDSSLSDAVALDEDAESTQSSHAALEPSVPPDPHNTPEDTPLPPPQPSPKHLPPQTLEGLRPGEDPNLGYERSPIQNSPWKESSLDLPYQKPRKPQSACSSRSSSPALTPVSTPADPRFGDAPLPYSLATIKNLPLRHSHSSSAPSTPELHARRQYSQSFRLPNNKSGQESIQTRGRAQLPMRRVIDFKVLPPEYSPLSGQGHPTYLSSSEDSCSEQSLPSYTNSPSREVSVKVNSKPCPPPYGYHFSNGHHGNGSAGHLGNGVGHHVNNGAVHHGNNGVGHHSNGPLAFTGPSFYKIAQHQSTPSFYRSYAEDGMGYPPEMDMGRLYLGPPPSQPPPPFPGPPQARHWYDDAPPPRRVFRPLPPHSRLARAPSLREYPHHPTLGLPRELVSEELKSWHQRSQVHVSRPRSLDRQGAIRLRNMTGRDSPLSHQHVFHQQVPQRHILQRAPDGTPLQWFVEEDSEIVSQV</sequence>
<comment type="subcellular location">
    <subcellularLocation>
        <location evidence="1">Cytoplasm</location>
    </subcellularLocation>
</comment>
<keyword evidence="8" id="KW-1185">Reference proteome</keyword>
<evidence type="ECO:0000256" key="2">
    <source>
        <dbReference type="ARBA" id="ARBA00022490"/>
    </source>
</evidence>
<accession>A0A8T2MXV8</accession>
<feature type="region of interest" description="Disordered" evidence="5">
    <location>
        <begin position="425"/>
        <end position="465"/>
    </location>
</feature>
<keyword evidence="2" id="KW-0963">Cytoplasm</keyword>
<comment type="caution">
    <text evidence="7">The sequence shown here is derived from an EMBL/GenBank/DDBJ whole genome shotgun (WGS) entry which is preliminary data.</text>
</comment>
<evidence type="ECO:0000256" key="1">
    <source>
        <dbReference type="ARBA" id="ARBA00004496"/>
    </source>
</evidence>
<feature type="coiled-coil region" evidence="4">
    <location>
        <begin position="183"/>
        <end position="210"/>
    </location>
</feature>